<evidence type="ECO:0000256" key="1">
    <source>
        <dbReference type="ARBA" id="ARBA00022658"/>
    </source>
</evidence>
<evidence type="ECO:0000256" key="2">
    <source>
        <dbReference type="PROSITE-ProRule" id="PRU00168"/>
    </source>
</evidence>
<dbReference type="SMART" id="SM00147">
    <property type="entry name" value="RasGEF"/>
    <property type="match status" value="1"/>
</dbReference>
<dbReference type="PROSITE" id="PS50212">
    <property type="entry name" value="RASGEF_NTER"/>
    <property type="match status" value="1"/>
</dbReference>
<dbReference type="PROSITE" id="PS00720">
    <property type="entry name" value="RASGEF"/>
    <property type="match status" value="1"/>
</dbReference>
<feature type="domain" description="Ras-GEF" evidence="3">
    <location>
        <begin position="567"/>
        <end position="802"/>
    </location>
</feature>
<dbReference type="InterPro" id="IPR019804">
    <property type="entry name" value="Ras_G-nucl-exch_fac_CS"/>
</dbReference>
<dbReference type="Gene3D" id="1.10.10.10">
    <property type="entry name" value="Winged helix-like DNA-binding domain superfamily/Winged helix DNA-binding domain"/>
    <property type="match status" value="1"/>
</dbReference>
<evidence type="ECO:0000259" key="4">
    <source>
        <dbReference type="PROSITE" id="PS50186"/>
    </source>
</evidence>
<dbReference type="Proteomes" id="UP000540952">
    <property type="component" value="Unassembled WGS sequence"/>
</dbReference>
<dbReference type="InterPro" id="IPR036390">
    <property type="entry name" value="WH_DNA-bd_sf"/>
</dbReference>
<dbReference type="InterPro" id="IPR000591">
    <property type="entry name" value="DEP_dom"/>
</dbReference>
<dbReference type="InterPro" id="IPR036388">
    <property type="entry name" value="WH-like_DNA-bd_sf"/>
</dbReference>
<dbReference type="InterPro" id="IPR023578">
    <property type="entry name" value="Ras_GEF_dom_sf"/>
</dbReference>
<dbReference type="CDD" id="cd00155">
    <property type="entry name" value="RasGEF"/>
    <property type="match status" value="1"/>
</dbReference>
<organism evidence="6 7">
    <name type="scientific">Tachuris rubrigastra</name>
    <dbReference type="NCBI Taxonomy" id="495162"/>
    <lineage>
        <taxon>Eukaryota</taxon>
        <taxon>Metazoa</taxon>
        <taxon>Chordata</taxon>
        <taxon>Craniata</taxon>
        <taxon>Vertebrata</taxon>
        <taxon>Euteleostomi</taxon>
        <taxon>Archelosauria</taxon>
        <taxon>Archosauria</taxon>
        <taxon>Dinosauria</taxon>
        <taxon>Saurischia</taxon>
        <taxon>Theropoda</taxon>
        <taxon>Coelurosauria</taxon>
        <taxon>Aves</taxon>
        <taxon>Neognathae</taxon>
        <taxon>Neoaves</taxon>
        <taxon>Telluraves</taxon>
        <taxon>Australaves</taxon>
        <taxon>Passeriformes</taxon>
        <taxon>Tyrannidae</taxon>
        <taxon>Tachuris</taxon>
    </lineage>
</organism>
<dbReference type="CDD" id="cd06224">
    <property type="entry name" value="REM"/>
    <property type="match status" value="1"/>
</dbReference>
<dbReference type="InterPro" id="IPR008937">
    <property type="entry name" value="Ras-like_GEF"/>
</dbReference>
<dbReference type="PROSITE" id="PS50009">
    <property type="entry name" value="RASGEF_CAT"/>
    <property type="match status" value="1"/>
</dbReference>
<reference evidence="6 7" key="1">
    <citation type="submission" date="2019-09" db="EMBL/GenBank/DDBJ databases">
        <title>Bird 10,000 Genomes (B10K) Project - Family phase.</title>
        <authorList>
            <person name="Zhang G."/>
        </authorList>
    </citation>
    <scope>NUCLEOTIDE SEQUENCE [LARGE SCALE GENOMIC DNA]</scope>
    <source>
        <strain evidence="6">B10K-CU-031-13</strain>
        <tissue evidence="6">Muscle</tissue>
    </source>
</reference>
<gene>
    <name evidence="6" type="primary">Rapgef5</name>
    <name evidence="6" type="ORF">TACRUB_R09488</name>
</gene>
<evidence type="ECO:0000313" key="7">
    <source>
        <dbReference type="Proteomes" id="UP000540952"/>
    </source>
</evidence>
<dbReference type="Gene3D" id="3.10.20.90">
    <property type="entry name" value="Phosphatidylinositol 3-kinase Catalytic Subunit, Chain A, domain 1"/>
    <property type="match status" value="1"/>
</dbReference>
<keyword evidence="7" id="KW-1185">Reference proteome</keyword>
<accession>A0A7K4VYU8</accession>
<dbReference type="AlphaFoldDB" id="A0A7K4VYU8"/>
<feature type="domain" description="N-terminal Ras-GEF" evidence="5">
    <location>
        <begin position="295"/>
        <end position="423"/>
    </location>
</feature>
<protein>
    <submittedName>
        <fullName evidence="6">RPGF5 factor</fullName>
    </submittedName>
</protein>
<dbReference type="PROSITE" id="PS50186">
    <property type="entry name" value="DEP"/>
    <property type="match status" value="1"/>
</dbReference>
<dbReference type="PANTHER" id="PTHR23113">
    <property type="entry name" value="GUANINE NUCLEOTIDE EXCHANGE FACTOR"/>
    <property type="match status" value="1"/>
</dbReference>
<proteinExistence type="predicted"/>
<dbReference type="Pfam" id="PF00610">
    <property type="entry name" value="DEP"/>
    <property type="match status" value="1"/>
</dbReference>
<dbReference type="PANTHER" id="PTHR23113:SF26">
    <property type="entry name" value="RAP GUANINE NUCLEOTIDE EXCHANGE FACTOR 5"/>
    <property type="match status" value="1"/>
</dbReference>
<dbReference type="GO" id="GO:0005085">
    <property type="term" value="F:guanyl-nucleotide exchange factor activity"/>
    <property type="evidence" value="ECO:0007669"/>
    <property type="project" value="UniProtKB-KW"/>
</dbReference>
<evidence type="ECO:0000313" key="6">
    <source>
        <dbReference type="EMBL" id="NWR27624.1"/>
    </source>
</evidence>
<dbReference type="SMART" id="SM00049">
    <property type="entry name" value="DEP"/>
    <property type="match status" value="1"/>
</dbReference>
<keyword evidence="1 2" id="KW-0344">Guanine-nucleotide releasing factor</keyword>
<dbReference type="GO" id="GO:0007265">
    <property type="term" value="P:Ras protein signal transduction"/>
    <property type="evidence" value="ECO:0007669"/>
    <property type="project" value="TreeGrafter"/>
</dbReference>
<evidence type="ECO:0000259" key="5">
    <source>
        <dbReference type="PROSITE" id="PS50212"/>
    </source>
</evidence>
<dbReference type="GO" id="GO:0005886">
    <property type="term" value="C:plasma membrane"/>
    <property type="evidence" value="ECO:0007669"/>
    <property type="project" value="TreeGrafter"/>
</dbReference>
<dbReference type="SUPFAM" id="SSF48366">
    <property type="entry name" value="Ras GEF"/>
    <property type="match status" value="1"/>
</dbReference>
<dbReference type="InterPro" id="IPR036964">
    <property type="entry name" value="RASGEF_cat_dom_sf"/>
</dbReference>
<dbReference type="InterPro" id="IPR029071">
    <property type="entry name" value="Ubiquitin-like_domsf"/>
</dbReference>
<dbReference type="InterPro" id="IPR001895">
    <property type="entry name" value="RASGEF_cat_dom"/>
</dbReference>
<sequence length="803" mass="92749">QTLSRRISNPYLETPSNKIYGESSSCAGRALRNIFTLQASDLIKDRVYLTGICRRSCVGSELVDWLLEQCPFVKSRSTAVGVWQLLLDMGIILSVDRQLYFQDTHAFYQFSADECTYLFCEFEKEEEWKNGVKLLLQLLPLSPPRIDMCNLPDQKIEDTAETNAEILARLTSAVQRELAAVIALKARKCISFKVEICGSVMSWDCGFKYLFALSPTLKAGVLCKLQGRDDIGRIELVQKLARENCQFLQADRKPLEKAEQADDGGGGERAREAAGAALVLRKVWSRSPAPERRGSNRYSLPGLPNVLYLGLFLSSFAETLLDDFLLTYTVFMTTDDLCQALLRQYPFTECCSHRGKEDDSDVSCRKRKVLHLVSQWTSLYKDWLHEDEHLKQFLKTIYRNVLDDVYEYPILEKDLKEFQKILGMHRRHTVDEYSPHRKNKTFFHQFSVKENWLQHRGTMNETEEIFCRVYIMEHSYVSVKAQVSTSAQEILKIVAEKIQYPEEELALVIVAFSGEKQELQPNDLAISKSLESSSRMFVYRKDLTDSLNPFAENEELQQRSVRILGINTWDLALELTNFDWSLFNAIHEQELIYFTFSRQGNAENTENLSLLLQRCNEVQLWVATEILLCSQLCKRVQLVKKFIKIAAHCKAQRNLNSFFAIVMGLNTASVSRLSQTWEKIPGKFKKLFTELESLTDPSLNHKAYRDAFKKMKSPKIPFMPLLLKDVTFIHEGNKTFLDNLVNFEKLHMIADTVRSLRHCRNNQFGNEVPSKEHHELKPYVHHLHVIDNQQALFELSHRIEPRV</sequence>
<dbReference type="InterPro" id="IPR000651">
    <property type="entry name" value="Ras-like_Gua-exchang_fac_N"/>
</dbReference>
<dbReference type="Pfam" id="PF00617">
    <property type="entry name" value="RasGEF"/>
    <property type="match status" value="1"/>
</dbReference>
<dbReference type="Pfam" id="PF00618">
    <property type="entry name" value="RasGEF_N"/>
    <property type="match status" value="1"/>
</dbReference>
<dbReference type="Gene3D" id="1.20.870.10">
    <property type="entry name" value="Son of sevenless (SoS) protein Chain: S domain 1"/>
    <property type="match status" value="1"/>
</dbReference>
<feature type="domain" description="DEP" evidence="4">
    <location>
        <begin position="43"/>
        <end position="112"/>
    </location>
</feature>
<dbReference type="SMART" id="SM00229">
    <property type="entry name" value="RasGEFN"/>
    <property type="match status" value="1"/>
</dbReference>
<comment type="caution">
    <text evidence="6">The sequence shown here is derived from an EMBL/GenBank/DDBJ whole genome shotgun (WGS) entry which is preliminary data.</text>
</comment>
<dbReference type="EMBL" id="VZRD01000011">
    <property type="protein sequence ID" value="NWR27624.1"/>
    <property type="molecule type" value="Genomic_DNA"/>
</dbReference>
<feature type="non-terminal residue" evidence="6">
    <location>
        <position position="1"/>
    </location>
</feature>
<dbReference type="FunFam" id="1.10.840.10:FF:000002">
    <property type="entry name" value="Rap guanine nucleotide exchange factor 4"/>
    <property type="match status" value="1"/>
</dbReference>
<dbReference type="SUPFAM" id="SSF46785">
    <property type="entry name" value="Winged helix' DNA-binding domain"/>
    <property type="match status" value="1"/>
</dbReference>
<name>A0A7K4VYU8_9TYRA</name>
<dbReference type="SUPFAM" id="SSF54236">
    <property type="entry name" value="Ubiquitin-like"/>
    <property type="match status" value="1"/>
</dbReference>
<evidence type="ECO:0000259" key="3">
    <source>
        <dbReference type="PROSITE" id="PS50009"/>
    </source>
</evidence>
<feature type="non-terminal residue" evidence="6">
    <location>
        <position position="803"/>
    </location>
</feature>
<dbReference type="Gene3D" id="1.10.840.10">
    <property type="entry name" value="Ras guanine-nucleotide exchange factors catalytic domain"/>
    <property type="match status" value="1"/>
</dbReference>